<reference evidence="3 4" key="1">
    <citation type="submission" date="2023-10" db="EMBL/GenBank/DDBJ databases">
        <title>Noviherbaspirillum sp. CPCC 100848 genome assembly.</title>
        <authorList>
            <person name="Li X.Y."/>
            <person name="Fang X.M."/>
        </authorList>
    </citation>
    <scope>NUCLEOTIDE SEQUENCE [LARGE SCALE GENOMIC DNA]</scope>
    <source>
        <strain evidence="3 4">CPCC 100848</strain>
    </source>
</reference>
<protein>
    <submittedName>
        <fullName evidence="3">Helix-hairpin-helix domain-containing protein</fullName>
    </submittedName>
</protein>
<dbReference type="PANTHER" id="PTHR21180">
    <property type="entry name" value="ENDONUCLEASE/EXONUCLEASE/PHOSPHATASE FAMILY DOMAIN-CONTAINING PROTEIN 1"/>
    <property type="match status" value="1"/>
</dbReference>
<keyword evidence="2" id="KW-0732">Signal</keyword>
<feature type="signal peptide" evidence="2">
    <location>
        <begin position="1"/>
        <end position="20"/>
    </location>
</feature>
<dbReference type="InterPro" id="IPR051675">
    <property type="entry name" value="Endo/Exo/Phosphatase_dom_1"/>
</dbReference>
<proteinExistence type="predicted"/>
<organism evidence="3 4">
    <name type="scientific">Noviherbaspirillum album</name>
    <dbReference type="NCBI Taxonomy" id="3080276"/>
    <lineage>
        <taxon>Bacteria</taxon>
        <taxon>Pseudomonadati</taxon>
        <taxon>Pseudomonadota</taxon>
        <taxon>Betaproteobacteria</taxon>
        <taxon>Burkholderiales</taxon>
        <taxon>Oxalobacteraceae</taxon>
        <taxon>Noviherbaspirillum</taxon>
    </lineage>
</organism>
<dbReference type="EMBL" id="JAWIIV010000003">
    <property type="protein sequence ID" value="MEC4718671.1"/>
    <property type="molecule type" value="Genomic_DNA"/>
</dbReference>
<dbReference type="RefSeq" id="WP_326505395.1">
    <property type="nucleotide sequence ID" value="NZ_JAWIIV010000003.1"/>
</dbReference>
<gene>
    <name evidence="3" type="ORF">RY831_05895</name>
</gene>
<accession>A0ABU6J5I0</accession>
<feature type="compositionally biased region" description="Basic and acidic residues" evidence="1">
    <location>
        <begin position="95"/>
        <end position="104"/>
    </location>
</feature>
<evidence type="ECO:0000256" key="1">
    <source>
        <dbReference type="SAM" id="MobiDB-lite"/>
    </source>
</evidence>
<dbReference type="PANTHER" id="PTHR21180:SF32">
    <property type="entry name" value="ENDONUCLEASE_EXONUCLEASE_PHOSPHATASE FAMILY DOMAIN-CONTAINING PROTEIN 1"/>
    <property type="match status" value="1"/>
</dbReference>
<dbReference type="SUPFAM" id="SSF47781">
    <property type="entry name" value="RuvA domain 2-like"/>
    <property type="match status" value="1"/>
</dbReference>
<name>A0ABU6J5I0_9BURK</name>
<feature type="compositionally biased region" description="Low complexity" evidence="1">
    <location>
        <begin position="105"/>
        <end position="116"/>
    </location>
</feature>
<evidence type="ECO:0000313" key="4">
    <source>
        <dbReference type="Proteomes" id="UP001352263"/>
    </source>
</evidence>
<sequence>MFKKSALAVILLAHFSLAFAQIDVNKADQAALDGIRGVGPKLSSAILDERKKGGNFKDWQDLESRVKGVGDKSAVRLSNAGLTVNGQARAANADQDAKSGDKKSAASASKVPVQAAGSKVEPRKEPAQ</sequence>
<dbReference type="Pfam" id="PF12836">
    <property type="entry name" value="HHH_3"/>
    <property type="match status" value="1"/>
</dbReference>
<feature type="region of interest" description="Disordered" evidence="1">
    <location>
        <begin position="86"/>
        <end position="128"/>
    </location>
</feature>
<keyword evidence="4" id="KW-1185">Reference proteome</keyword>
<dbReference type="Proteomes" id="UP001352263">
    <property type="component" value="Unassembled WGS sequence"/>
</dbReference>
<evidence type="ECO:0000256" key="2">
    <source>
        <dbReference type="SAM" id="SignalP"/>
    </source>
</evidence>
<dbReference type="InterPro" id="IPR010994">
    <property type="entry name" value="RuvA_2-like"/>
</dbReference>
<comment type="caution">
    <text evidence="3">The sequence shown here is derived from an EMBL/GenBank/DDBJ whole genome shotgun (WGS) entry which is preliminary data.</text>
</comment>
<feature type="chain" id="PRO_5045372811" evidence="2">
    <location>
        <begin position="21"/>
        <end position="128"/>
    </location>
</feature>
<evidence type="ECO:0000313" key="3">
    <source>
        <dbReference type="EMBL" id="MEC4718671.1"/>
    </source>
</evidence>
<dbReference type="Gene3D" id="1.10.150.320">
    <property type="entry name" value="Photosystem II 12 kDa extrinsic protein"/>
    <property type="match status" value="1"/>
</dbReference>